<reference evidence="1" key="1">
    <citation type="submission" date="2023-10" db="EMBL/GenBank/DDBJ databases">
        <authorList>
            <person name="Rodriguez Cubillos JULIANA M."/>
            <person name="De Vega J."/>
        </authorList>
    </citation>
    <scope>NUCLEOTIDE SEQUENCE</scope>
</reference>
<evidence type="ECO:0000313" key="1">
    <source>
        <dbReference type="EMBL" id="CAJ2667602.1"/>
    </source>
</evidence>
<proteinExistence type="predicted"/>
<dbReference type="EMBL" id="CASHSV030000513">
    <property type="protein sequence ID" value="CAJ2667602.1"/>
    <property type="molecule type" value="Genomic_DNA"/>
</dbReference>
<keyword evidence="2" id="KW-1185">Reference proteome</keyword>
<gene>
    <name evidence="1" type="ORF">MILVUS5_LOCUS32176</name>
</gene>
<protein>
    <submittedName>
        <fullName evidence="1">Uncharacterized protein</fullName>
    </submittedName>
</protein>
<name>A0ACB0LGJ6_TRIPR</name>
<dbReference type="Proteomes" id="UP001177021">
    <property type="component" value="Unassembled WGS sequence"/>
</dbReference>
<accession>A0ACB0LGJ6</accession>
<sequence>MKKYGFQQSNSDHTLFLKHNKGKVTALIIYVDDMIITGNDTEEISNIERQLGTEFEMKNLGGLKYFLGIEVARSNKGIFISQRKYVMDLLSEVGMLDCKPVDTPTIQNHKFGENSDSVPTNKEQYQRLVGKLIYLSHTRPDIAYAVNVVSQYMQNPSEAHMDAVIRIIRYLKYAPSRGLMFYKNNHLNVEGYTDADWAGSSSDRRSTSGYFTFVGGNLVTWRSKKQKVVALSSAEAEFRGMSKGLCELLWLKRLLTEIGFEPKTEMKLFCDNKAAIEISHNPVQHDRTKHIEVDRHFIKQNLEEKIIKFPFVRSEDQLADMLTKAVSSKVFHSSLDKLGIRNIYLPT</sequence>
<comment type="caution">
    <text evidence="1">The sequence shown here is derived from an EMBL/GenBank/DDBJ whole genome shotgun (WGS) entry which is preliminary data.</text>
</comment>
<organism evidence="1 2">
    <name type="scientific">Trifolium pratense</name>
    <name type="common">Red clover</name>
    <dbReference type="NCBI Taxonomy" id="57577"/>
    <lineage>
        <taxon>Eukaryota</taxon>
        <taxon>Viridiplantae</taxon>
        <taxon>Streptophyta</taxon>
        <taxon>Embryophyta</taxon>
        <taxon>Tracheophyta</taxon>
        <taxon>Spermatophyta</taxon>
        <taxon>Magnoliopsida</taxon>
        <taxon>eudicotyledons</taxon>
        <taxon>Gunneridae</taxon>
        <taxon>Pentapetalae</taxon>
        <taxon>rosids</taxon>
        <taxon>fabids</taxon>
        <taxon>Fabales</taxon>
        <taxon>Fabaceae</taxon>
        <taxon>Papilionoideae</taxon>
        <taxon>50 kb inversion clade</taxon>
        <taxon>NPAAA clade</taxon>
        <taxon>Hologalegina</taxon>
        <taxon>IRL clade</taxon>
        <taxon>Trifolieae</taxon>
        <taxon>Trifolium</taxon>
    </lineage>
</organism>
<evidence type="ECO:0000313" key="2">
    <source>
        <dbReference type="Proteomes" id="UP001177021"/>
    </source>
</evidence>